<dbReference type="PANTHER" id="PTHR30204">
    <property type="entry name" value="REDOX-CYCLING DRUG-SENSING TRANSCRIPTIONAL ACTIVATOR SOXR"/>
    <property type="match status" value="1"/>
</dbReference>
<name>A0ABS2ENQ6_9LACO</name>
<gene>
    <name evidence="4" type="ORF">H5993_05090</name>
</gene>
<dbReference type="Gene3D" id="1.10.1660.10">
    <property type="match status" value="1"/>
</dbReference>
<reference evidence="4 5" key="1">
    <citation type="journal article" date="2021" name="Sci. Rep.">
        <title>The distribution of antibiotic resistance genes in chicken gut microbiota commensals.</title>
        <authorList>
            <person name="Juricova H."/>
            <person name="Matiasovicova J."/>
            <person name="Kubasova T."/>
            <person name="Cejkova D."/>
            <person name="Rychlik I."/>
        </authorList>
    </citation>
    <scope>NUCLEOTIDE SEQUENCE [LARGE SCALE GENOMIC DNA]</scope>
    <source>
        <strain evidence="4 5">An810</strain>
    </source>
</reference>
<dbReference type="InterPro" id="IPR000551">
    <property type="entry name" value="MerR-type_HTH_dom"/>
</dbReference>
<evidence type="ECO:0000259" key="3">
    <source>
        <dbReference type="PROSITE" id="PS50937"/>
    </source>
</evidence>
<proteinExistence type="predicted"/>
<feature type="coiled-coil region" evidence="2">
    <location>
        <begin position="88"/>
        <end position="115"/>
    </location>
</feature>
<evidence type="ECO:0000256" key="1">
    <source>
        <dbReference type="ARBA" id="ARBA00023125"/>
    </source>
</evidence>
<keyword evidence="5" id="KW-1185">Reference proteome</keyword>
<dbReference type="Proteomes" id="UP000776629">
    <property type="component" value="Unassembled WGS sequence"/>
</dbReference>
<keyword evidence="2" id="KW-0175">Coiled coil</keyword>
<dbReference type="PANTHER" id="PTHR30204:SF98">
    <property type="entry name" value="HTH-TYPE TRANSCRIPTIONAL REGULATOR ADHR"/>
    <property type="match status" value="1"/>
</dbReference>
<feature type="domain" description="HTH merR-type" evidence="3">
    <location>
        <begin position="1"/>
        <end position="53"/>
    </location>
</feature>
<evidence type="ECO:0000313" key="5">
    <source>
        <dbReference type="Proteomes" id="UP000776629"/>
    </source>
</evidence>
<keyword evidence="1" id="KW-0238">DNA-binding</keyword>
<protein>
    <submittedName>
        <fullName evidence="4">MerR family transcriptional regulator</fullName>
    </submittedName>
</protein>
<dbReference type="RefSeq" id="WP_204776493.1">
    <property type="nucleotide sequence ID" value="NZ_JACJJQ010000019.1"/>
</dbReference>
<sequence>MNIQQVAAELLISPDTIRRWERLWMIPPIKRDNNGIRNLTKRDLQWLKFAKLLHAMNISSDFQIEYVKLVMLGKYATLARQTFVEEKLAQLQADYQCLVKQIKQIEQLVENEELD</sequence>
<comment type="caution">
    <text evidence="4">The sequence shown here is derived from an EMBL/GenBank/DDBJ whole genome shotgun (WGS) entry which is preliminary data.</text>
</comment>
<dbReference type="InterPro" id="IPR009061">
    <property type="entry name" value="DNA-bd_dom_put_sf"/>
</dbReference>
<dbReference type="PROSITE" id="PS50937">
    <property type="entry name" value="HTH_MERR_2"/>
    <property type="match status" value="1"/>
</dbReference>
<evidence type="ECO:0000256" key="2">
    <source>
        <dbReference type="SAM" id="Coils"/>
    </source>
</evidence>
<dbReference type="SMART" id="SM00422">
    <property type="entry name" value="HTH_MERR"/>
    <property type="match status" value="1"/>
</dbReference>
<dbReference type="SUPFAM" id="SSF46955">
    <property type="entry name" value="Putative DNA-binding domain"/>
    <property type="match status" value="1"/>
</dbReference>
<organism evidence="4 5">
    <name type="scientific">Limosilactobacillus alvi</name>
    <dbReference type="NCBI Taxonomy" id="990412"/>
    <lineage>
        <taxon>Bacteria</taxon>
        <taxon>Bacillati</taxon>
        <taxon>Bacillota</taxon>
        <taxon>Bacilli</taxon>
        <taxon>Lactobacillales</taxon>
        <taxon>Lactobacillaceae</taxon>
        <taxon>Limosilactobacillus</taxon>
    </lineage>
</organism>
<dbReference type="Pfam" id="PF13411">
    <property type="entry name" value="MerR_1"/>
    <property type="match status" value="1"/>
</dbReference>
<dbReference type="InterPro" id="IPR047057">
    <property type="entry name" value="MerR_fam"/>
</dbReference>
<accession>A0ABS2ENQ6</accession>
<evidence type="ECO:0000313" key="4">
    <source>
        <dbReference type="EMBL" id="MBM6754133.1"/>
    </source>
</evidence>
<dbReference type="EMBL" id="JACJJQ010000019">
    <property type="protein sequence ID" value="MBM6754133.1"/>
    <property type="molecule type" value="Genomic_DNA"/>
</dbReference>